<keyword evidence="2" id="KW-1185">Reference proteome</keyword>
<evidence type="ECO:0000313" key="2">
    <source>
        <dbReference type="Proteomes" id="UP001057402"/>
    </source>
</evidence>
<dbReference type="EMBL" id="CM042887">
    <property type="protein sequence ID" value="KAI4331114.1"/>
    <property type="molecule type" value="Genomic_DNA"/>
</dbReference>
<comment type="caution">
    <text evidence="1">The sequence shown here is derived from an EMBL/GenBank/DDBJ whole genome shotgun (WGS) entry which is preliminary data.</text>
</comment>
<gene>
    <name evidence="1" type="ORF">MLD38_029335</name>
</gene>
<protein>
    <submittedName>
        <fullName evidence="1">Uncharacterized protein</fullName>
    </submittedName>
</protein>
<proteinExistence type="predicted"/>
<evidence type="ECO:0000313" key="1">
    <source>
        <dbReference type="EMBL" id="KAI4331114.1"/>
    </source>
</evidence>
<reference evidence="2" key="1">
    <citation type="journal article" date="2023" name="Front. Plant Sci.">
        <title>Chromosomal-level genome assembly of Melastoma candidum provides insights into trichome evolution.</title>
        <authorList>
            <person name="Zhong Y."/>
            <person name="Wu W."/>
            <person name="Sun C."/>
            <person name="Zou P."/>
            <person name="Liu Y."/>
            <person name="Dai S."/>
            <person name="Zhou R."/>
        </authorList>
    </citation>
    <scope>NUCLEOTIDE SEQUENCE [LARGE SCALE GENOMIC DNA]</scope>
</reference>
<accession>A0ACB9N622</accession>
<name>A0ACB9N622_9MYRT</name>
<dbReference type="Proteomes" id="UP001057402">
    <property type="component" value="Chromosome 8"/>
</dbReference>
<sequence length="321" mass="36012">MADEITINGVDRGSELEVDGYERESRVVELINEVKSLELENDELARCAVEVQERNDGFVAEIERLMDDEVDMMVTLEGMRVEIDSAEDEKRAIKSVMKRAVDLETEVVRLQHELISTTQEVEEMSRKAVELRGVVEEKEERIAGLAIKAKDMRSGKVDSEVKTRELESEVEVLLASESERVRVETELQGTIEEKEGFVSAYEKKIAAVEAEVRKGRVELEKAKKDKSLLEDAVKESEEKAKKLDQNMIELRRELKTAESIISGLKEKTGDAINGREVVADAADKKCLIGLKDHWHMVAIGSAGVIAVAALTAHVYFAKRQN</sequence>
<organism evidence="1 2">
    <name type="scientific">Melastoma candidum</name>
    <dbReference type="NCBI Taxonomy" id="119954"/>
    <lineage>
        <taxon>Eukaryota</taxon>
        <taxon>Viridiplantae</taxon>
        <taxon>Streptophyta</taxon>
        <taxon>Embryophyta</taxon>
        <taxon>Tracheophyta</taxon>
        <taxon>Spermatophyta</taxon>
        <taxon>Magnoliopsida</taxon>
        <taxon>eudicotyledons</taxon>
        <taxon>Gunneridae</taxon>
        <taxon>Pentapetalae</taxon>
        <taxon>rosids</taxon>
        <taxon>malvids</taxon>
        <taxon>Myrtales</taxon>
        <taxon>Melastomataceae</taxon>
        <taxon>Melastomatoideae</taxon>
        <taxon>Melastomateae</taxon>
        <taxon>Melastoma</taxon>
    </lineage>
</organism>